<evidence type="ECO:0000313" key="2">
    <source>
        <dbReference type="EMBL" id="EGZ22502.1"/>
    </source>
</evidence>
<evidence type="ECO:0000313" key="3">
    <source>
        <dbReference type="Proteomes" id="UP000002640"/>
    </source>
</evidence>
<dbReference type="PROSITE" id="PS51257">
    <property type="entry name" value="PROKAR_LIPOPROTEIN"/>
    <property type="match status" value="1"/>
</dbReference>
<dbReference type="AlphaFoldDB" id="G4Z7W7"/>
<protein>
    <recommendedName>
        <fullName evidence="1">Helicase-associated domain-containing protein</fullName>
    </recommendedName>
</protein>
<dbReference type="PANTHER" id="PTHR37066">
    <property type="entry name" value="HELICASE-ASSOCIATED"/>
    <property type="match status" value="1"/>
</dbReference>
<proteinExistence type="predicted"/>
<keyword evidence="3" id="KW-1185">Reference proteome</keyword>
<dbReference type="STRING" id="1094619.G4Z7W7"/>
<dbReference type="EMBL" id="JH159153">
    <property type="protein sequence ID" value="EGZ22502.1"/>
    <property type="molecule type" value="Genomic_DNA"/>
</dbReference>
<reference evidence="2 3" key="1">
    <citation type="journal article" date="2006" name="Science">
        <title>Phytophthora genome sequences uncover evolutionary origins and mechanisms of pathogenesis.</title>
        <authorList>
            <person name="Tyler B.M."/>
            <person name="Tripathy S."/>
            <person name="Zhang X."/>
            <person name="Dehal P."/>
            <person name="Jiang R.H."/>
            <person name="Aerts A."/>
            <person name="Arredondo F.D."/>
            <person name="Baxter L."/>
            <person name="Bensasson D."/>
            <person name="Beynon J.L."/>
            <person name="Chapman J."/>
            <person name="Damasceno C.M."/>
            <person name="Dorrance A.E."/>
            <person name="Dou D."/>
            <person name="Dickerman A.W."/>
            <person name="Dubchak I.L."/>
            <person name="Garbelotto M."/>
            <person name="Gijzen M."/>
            <person name="Gordon S.G."/>
            <person name="Govers F."/>
            <person name="Grunwald N.J."/>
            <person name="Huang W."/>
            <person name="Ivors K.L."/>
            <person name="Jones R.W."/>
            <person name="Kamoun S."/>
            <person name="Krampis K."/>
            <person name="Lamour K.H."/>
            <person name="Lee M.K."/>
            <person name="McDonald W.H."/>
            <person name="Medina M."/>
            <person name="Meijer H.J."/>
            <person name="Nordberg E.K."/>
            <person name="Maclean D.J."/>
            <person name="Ospina-Giraldo M.D."/>
            <person name="Morris P.F."/>
            <person name="Phuntumart V."/>
            <person name="Putnam N.H."/>
            <person name="Rash S."/>
            <person name="Rose J.K."/>
            <person name="Sakihama Y."/>
            <person name="Salamov A.A."/>
            <person name="Savidor A."/>
            <person name="Scheuring C.F."/>
            <person name="Smith B.M."/>
            <person name="Sobral B.W."/>
            <person name="Terry A."/>
            <person name="Torto-Alalibo T.A."/>
            <person name="Win J."/>
            <person name="Xu Z."/>
            <person name="Zhang H."/>
            <person name="Grigoriev I.V."/>
            <person name="Rokhsar D.S."/>
            <person name="Boore J.L."/>
        </authorList>
    </citation>
    <scope>NUCLEOTIDE SEQUENCE [LARGE SCALE GENOMIC DNA]</scope>
    <source>
        <strain evidence="2 3">P6497</strain>
    </source>
</reference>
<accession>G4Z7W7</accession>
<organism evidence="2 3">
    <name type="scientific">Phytophthora sojae (strain P6497)</name>
    <name type="common">Soybean stem and root rot agent</name>
    <name type="synonym">Phytophthora megasperma f. sp. glycines</name>
    <dbReference type="NCBI Taxonomy" id="1094619"/>
    <lineage>
        <taxon>Eukaryota</taxon>
        <taxon>Sar</taxon>
        <taxon>Stramenopiles</taxon>
        <taxon>Oomycota</taxon>
        <taxon>Peronosporomycetes</taxon>
        <taxon>Peronosporales</taxon>
        <taxon>Peronosporaceae</taxon>
        <taxon>Phytophthora</taxon>
    </lineage>
</organism>
<sequence>MLSIRLTARRAWRLAQPVQAVSTSACSAARLRCLVAPRHFSSTLSDGSIDSSDAVKNGAELAKGYQGESAWEKKILTALRVYKQLHGDLLVSFSFTIPSGDERWPPVTWGYKLGAAVSNLRTKIENKGYLSAGMEEELDKLGFVRSTYQFKWDNIVLPALRQFRQVHGHADVPVWFVVPSGDEAWPELAWGYRLGRAVSKIRGEHHYSAQVDMSKEELDRMDFCYEKSISDRKWEEKILPSLQVYRQEFGDCIIPTAFTVPSCPPWPEKAWKMPLGIVVNCIRSRVAYAEQAARDKEVLDALGFAWSRDDAVVE</sequence>
<dbReference type="Pfam" id="PF03457">
    <property type="entry name" value="HA"/>
    <property type="match status" value="2"/>
</dbReference>
<feature type="domain" description="Helicase-associated" evidence="1">
    <location>
        <begin position="151"/>
        <end position="222"/>
    </location>
</feature>
<dbReference type="InterPro" id="IPR005114">
    <property type="entry name" value="Helicase_assoc"/>
</dbReference>
<dbReference type="RefSeq" id="XP_009525219.1">
    <property type="nucleotide sequence ID" value="XM_009526924.1"/>
</dbReference>
<evidence type="ECO:0000259" key="1">
    <source>
        <dbReference type="Pfam" id="PF03457"/>
    </source>
</evidence>
<gene>
    <name evidence="2" type="ORF">PHYSODRAFT_489649</name>
</gene>
<name>G4Z7W7_PHYSP</name>
<dbReference type="InParanoid" id="G4Z7W7"/>
<dbReference type="PANTHER" id="PTHR37066:SF1">
    <property type="entry name" value="LNS2_PITP DOMAIN-CONTAINING PROTEIN"/>
    <property type="match status" value="1"/>
</dbReference>
<feature type="domain" description="Helicase-associated" evidence="1">
    <location>
        <begin position="68"/>
        <end position="143"/>
    </location>
</feature>
<dbReference type="GeneID" id="20656456"/>
<dbReference type="KEGG" id="psoj:PHYSODRAFT_489649"/>
<dbReference type="Proteomes" id="UP000002640">
    <property type="component" value="Unassembled WGS sequence"/>
</dbReference>